<dbReference type="RefSeq" id="XP_029759814.1">
    <property type="nucleotide sequence ID" value="XM_029905705.1"/>
</dbReference>
<evidence type="ECO:0000256" key="3">
    <source>
        <dbReference type="ARBA" id="ARBA00022723"/>
    </source>
</evidence>
<dbReference type="EMBL" id="KL584984">
    <property type="protein sequence ID" value="KEQ83627.1"/>
    <property type="molecule type" value="Genomic_DNA"/>
</dbReference>
<keyword evidence="10" id="KW-1185">Reference proteome</keyword>
<dbReference type="InterPro" id="IPR037519">
    <property type="entry name" value="LITAF_fam"/>
</dbReference>
<feature type="compositionally biased region" description="Polar residues" evidence="6">
    <location>
        <begin position="15"/>
        <end position="24"/>
    </location>
</feature>
<reference evidence="9 10" key="1">
    <citation type="journal article" date="2014" name="BMC Genomics">
        <title>Genome sequencing of four Aureobasidium pullulans varieties: biotechnological potential, stress tolerance, and description of new species.</title>
        <authorList>
            <person name="Gostin Ar C."/>
            <person name="Ohm R.A."/>
            <person name="Kogej T."/>
            <person name="Sonjak S."/>
            <person name="Turk M."/>
            <person name="Zajc J."/>
            <person name="Zalar P."/>
            <person name="Grube M."/>
            <person name="Sun H."/>
            <person name="Han J."/>
            <person name="Sharma A."/>
            <person name="Chiniquy J."/>
            <person name="Ngan C.Y."/>
            <person name="Lipzen A."/>
            <person name="Barry K."/>
            <person name="Grigoriev I.V."/>
            <person name="Gunde-Cimerman N."/>
        </authorList>
    </citation>
    <scope>NUCLEOTIDE SEQUENCE [LARGE SCALE GENOMIC DNA]</scope>
    <source>
        <strain evidence="9 10">EXF-150</strain>
    </source>
</reference>
<evidence type="ECO:0000313" key="9">
    <source>
        <dbReference type="EMBL" id="KEQ83627.1"/>
    </source>
</evidence>
<feature type="transmembrane region" description="Helical" evidence="7">
    <location>
        <begin position="53"/>
        <end position="74"/>
    </location>
</feature>
<keyword evidence="7" id="KW-1133">Transmembrane helix</keyword>
<organism evidence="9 10">
    <name type="scientific">Aureobasidium pullulans EXF-150</name>
    <dbReference type="NCBI Taxonomy" id="1043002"/>
    <lineage>
        <taxon>Eukaryota</taxon>
        <taxon>Fungi</taxon>
        <taxon>Dikarya</taxon>
        <taxon>Ascomycota</taxon>
        <taxon>Pezizomycotina</taxon>
        <taxon>Dothideomycetes</taxon>
        <taxon>Dothideomycetidae</taxon>
        <taxon>Dothideales</taxon>
        <taxon>Saccotheciaceae</taxon>
        <taxon>Aureobasidium</taxon>
    </lineage>
</organism>
<comment type="subcellular location">
    <subcellularLocation>
        <location evidence="1">Membrane</location>
        <topology evidence="1">Peripheral membrane protein</topology>
    </subcellularLocation>
</comment>
<dbReference type="GO" id="GO:0008270">
    <property type="term" value="F:zinc ion binding"/>
    <property type="evidence" value="ECO:0007669"/>
    <property type="project" value="TreeGrafter"/>
</dbReference>
<evidence type="ECO:0000256" key="4">
    <source>
        <dbReference type="ARBA" id="ARBA00022833"/>
    </source>
</evidence>
<feature type="domain" description="LITAF" evidence="8">
    <location>
        <begin position="14"/>
        <end position="96"/>
    </location>
</feature>
<dbReference type="PROSITE" id="PS51837">
    <property type="entry name" value="LITAF"/>
    <property type="match status" value="1"/>
</dbReference>
<dbReference type="HOGENOM" id="CLU_2114631_0_0_1"/>
<evidence type="ECO:0000256" key="5">
    <source>
        <dbReference type="ARBA" id="ARBA00023136"/>
    </source>
</evidence>
<name>A0A074XNU3_AURPU</name>
<dbReference type="GO" id="GO:0016020">
    <property type="term" value="C:membrane"/>
    <property type="evidence" value="ECO:0007669"/>
    <property type="project" value="UniProtKB-SubCell"/>
</dbReference>
<sequence length="126" mass="13095">MEAPPPYPAKVATPNPENVTPLGSLSSLPAKVDCAVCKAPVMTRTTKNSGDRALMWGAILCVLTGCLCWLPCVLDECKDTRHTCSNCGRPIATVTSNGGVQIAPGAATVSSQYERRDESMVASGGA</sequence>
<dbReference type="OrthoDB" id="5599753at2759"/>
<evidence type="ECO:0000256" key="2">
    <source>
        <dbReference type="ARBA" id="ARBA00005975"/>
    </source>
</evidence>
<accession>A0A074XNU3</accession>
<proteinExistence type="inferred from homology"/>
<evidence type="ECO:0000256" key="7">
    <source>
        <dbReference type="SAM" id="Phobius"/>
    </source>
</evidence>
<dbReference type="STRING" id="1043002.A0A074XNU3"/>
<evidence type="ECO:0000259" key="8">
    <source>
        <dbReference type="PROSITE" id="PS51837"/>
    </source>
</evidence>
<dbReference type="SMART" id="SM00714">
    <property type="entry name" value="LITAF"/>
    <property type="match status" value="1"/>
</dbReference>
<gene>
    <name evidence="9" type="ORF">M438DRAFT_346562</name>
</gene>
<dbReference type="GeneID" id="40748011"/>
<dbReference type="Pfam" id="PF10601">
    <property type="entry name" value="zf-LITAF-like"/>
    <property type="match status" value="1"/>
</dbReference>
<dbReference type="PANTHER" id="PTHR23292:SF6">
    <property type="entry name" value="FI16602P1-RELATED"/>
    <property type="match status" value="1"/>
</dbReference>
<dbReference type="Proteomes" id="UP000030706">
    <property type="component" value="Unassembled WGS sequence"/>
</dbReference>
<dbReference type="PANTHER" id="PTHR23292">
    <property type="entry name" value="LIPOPOLYSACCHARIDE-INDUCED TUMOR NECROSIS FACTOR-ALPHA FACTOR"/>
    <property type="match status" value="1"/>
</dbReference>
<protein>
    <recommendedName>
        <fullName evidence="8">LITAF domain-containing protein</fullName>
    </recommendedName>
</protein>
<feature type="region of interest" description="Disordered" evidence="6">
    <location>
        <begin position="1"/>
        <end position="24"/>
    </location>
</feature>
<dbReference type="InterPro" id="IPR006629">
    <property type="entry name" value="LITAF"/>
</dbReference>
<evidence type="ECO:0000313" key="10">
    <source>
        <dbReference type="Proteomes" id="UP000030706"/>
    </source>
</evidence>
<keyword evidence="3" id="KW-0479">Metal-binding</keyword>
<keyword evidence="7" id="KW-0812">Transmembrane</keyword>
<evidence type="ECO:0000256" key="1">
    <source>
        <dbReference type="ARBA" id="ARBA00004170"/>
    </source>
</evidence>
<keyword evidence="4" id="KW-0862">Zinc</keyword>
<comment type="similarity">
    <text evidence="2">Belongs to the CDIP1/LITAF family.</text>
</comment>
<dbReference type="AlphaFoldDB" id="A0A074XNU3"/>
<evidence type="ECO:0000256" key="6">
    <source>
        <dbReference type="SAM" id="MobiDB-lite"/>
    </source>
</evidence>
<keyword evidence="5 7" id="KW-0472">Membrane</keyword>